<reference evidence="2 3" key="1">
    <citation type="submission" date="2018-03" db="EMBL/GenBank/DDBJ databases">
        <title>Genomic Encyclopedia of Archaeal and Bacterial Type Strains, Phase II (KMG-II): from individual species to whole genera.</title>
        <authorList>
            <person name="Goeker M."/>
        </authorList>
    </citation>
    <scope>NUCLEOTIDE SEQUENCE [LARGE SCALE GENOMIC DNA]</scope>
    <source>
        <strain evidence="2 3">DSM 44889</strain>
    </source>
</reference>
<keyword evidence="1" id="KW-0472">Membrane</keyword>
<accession>A0A316A747</accession>
<keyword evidence="1" id="KW-0812">Transmembrane</keyword>
<evidence type="ECO:0000313" key="2">
    <source>
        <dbReference type="EMBL" id="PWJ53701.1"/>
    </source>
</evidence>
<dbReference type="EMBL" id="QGDQ01000011">
    <property type="protein sequence ID" value="PWJ53701.1"/>
    <property type="molecule type" value="Genomic_DNA"/>
</dbReference>
<dbReference type="Proteomes" id="UP000245469">
    <property type="component" value="Unassembled WGS sequence"/>
</dbReference>
<keyword evidence="1" id="KW-1133">Transmembrane helix</keyword>
<evidence type="ECO:0000313" key="3">
    <source>
        <dbReference type="Proteomes" id="UP000245469"/>
    </source>
</evidence>
<gene>
    <name evidence="2" type="ORF">BXY45_111104</name>
</gene>
<sequence length="75" mass="8028">MFGGLAELLLVAAMLGLLLVGLLVFAATVLVRRARRGTLRTPRDGFARAGEERGLPLSEAYEQANASSAWTRTTP</sequence>
<evidence type="ECO:0000256" key="1">
    <source>
        <dbReference type="SAM" id="Phobius"/>
    </source>
</evidence>
<organism evidence="2 3">
    <name type="scientific">Quadrisphaera granulorum</name>
    <dbReference type="NCBI Taxonomy" id="317664"/>
    <lineage>
        <taxon>Bacteria</taxon>
        <taxon>Bacillati</taxon>
        <taxon>Actinomycetota</taxon>
        <taxon>Actinomycetes</taxon>
        <taxon>Kineosporiales</taxon>
        <taxon>Kineosporiaceae</taxon>
        <taxon>Quadrisphaera</taxon>
    </lineage>
</organism>
<dbReference type="AlphaFoldDB" id="A0A316A747"/>
<name>A0A316A747_9ACTN</name>
<keyword evidence="3" id="KW-1185">Reference proteome</keyword>
<proteinExistence type="predicted"/>
<protein>
    <submittedName>
        <fullName evidence="2">Uncharacterized protein</fullName>
    </submittedName>
</protein>
<feature type="transmembrane region" description="Helical" evidence="1">
    <location>
        <begin position="6"/>
        <end position="31"/>
    </location>
</feature>
<comment type="caution">
    <text evidence="2">The sequence shown here is derived from an EMBL/GenBank/DDBJ whole genome shotgun (WGS) entry which is preliminary data.</text>
</comment>